<dbReference type="InterPro" id="IPR014031">
    <property type="entry name" value="Ketoacyl_synth_C"/>
</dbReference>
<gene>
    <name evidence="3" type="ORF">FNW02_19115</name>
</gene>
<dbReference type="InterPro" id="IPR001227">
    <property type="entry name" value="Ac_transferase_dom_sf"/>
</dbReference>
<sequence>MSLEQESISKIAEHLPLAKIAIVGMDAFFGECNGLDAFERSIYDGKQHFIPLPPQRWYGIEHQENLLKEYGLADGKAPVGAYITDFEIDTLAYKIPPNELEKLNPQQLLLLKVADRALKDANIQEGGNVAVIIAAETEFSVHQLQQRWNSSWQLKDGLNAANIALPADKVAQLETIVKDSIHHQVDIGEYLSYIGNIMASRISALWNFTGPAFTVTAVETSAFKALEVAQMLLTTGEVDAVVVGAVDLAGGVENVLLRNLFAKVNTGVNTLSYDQKANGWMIGEGAGVVVLKRYETAQQNGDSAVLTSPGADRIYAVIDAISFGQAHSISIDTETVNEVCNQAFQSAGIHPTEVNYVEVCGSGIPQEDAAEITGLIQAYPPQGNDLYCALGSVKANIGHTYVASGIASLIKTALCLYYRYIPATPNWSGVKTPEVWQGSPFYVATDSRSWLFGKDGIKRIAAINGMGCDGTYAHLILSEEPNQQERSSRYLQQTPYYLFPIAGNERSNLLEALDHLQQNIENSSALSTTASQTFVTFQKRSQTKYTLAIAGRNQQELVKEIASARKGVNSAFERNADWQTPLGSYFTAKPLGKTGALAYVYPAAVNSYIGIAQNLFRLFPKVFSDPLFNSLASRATKIHQQLYPRSLQKLSTRQLETLEQQFLDDSLSMFETEIAYSRLITTIIRDDFQVKPQYVFGYSLGETSMMVAQGVWSNFHGGSNTLNSSSLFGNKLSGPKNAVREYWGLPDAPDSQDKDFWSIYVLMATPSQVRECLKSENRVYLTQINTPEEVLIAGETAACQRVIETLGCNAFAAPFDHVIHCEVMRSQYDELVKLNNLPSKNIPDIVFYSAGDYQPITLDSEASALGVGEAIARSIAKTQCEQLDFPRLVNRVYADGARIFLEAGAGSVCSRWIDQILTNKEHITVSLNRKGVDDHTSIVKALAKLISHQVDLDLSPLYSFTEETTNQSTTTLKTVTLGGNSITATILNEENRKIFQNQAGIMHKPAEKTPIFRELEVINSLQASTLINNYSEPKEQLQPSKSNVNQQKLTQSFQNSVNVSNYFSYTGSLSNFNKSQFQKLIVNNCNTSKAHAAFLEARQESSKQLSAIIQLQLSTVQKLLNQ</sequence>
<dbReference type="PANTHER" id="PTHR43074">
    <property type="entry name" value="OMEGA-3 POLYUNSATURATED FATTY ACID SYNTHASE PFAB-RELATED"/>
    <property type="match status" value="1"/>
</dbReference>
<dbReference type="Pfam" id="PF00109">
    <property type="entry name" value="ketoacyl-synt"/>
    <property type="match status" value="1"/>
</dbReference>
<dbReference type="InterPro" id="IPR052568">
    <property type="entry name" value="PKS-FAS_Synthase"/>
</dbReference>
<dbReference type="Gene3D" id="3.40.366.10">
    <property type="entry name" value="Malonyl-Coenzyme A Acyl Carrier Protein, domain 2"/>
    <property type="match status" value="2"/>
</dbReference>
<dbReference type="CDD" id="cd00833">
    <property type="entry name" value="PKS"/>
    <property type="match status" value="1"/>
</dbReference>
<dbReference type="InterPro" id="IPR016035">
    <property type="entry name" value="Acyl_Trfase/lysoPLipase"/>
</dbReference>
<comment type="caution">
    <text evidence="3">The sequence shown here is derived from an EMBL/GenBank/DDBJ whole genome shotgun (WGS) entry which is preliminary data.</text>
</comment>
<dbReference type="PANTHER" id="PTHR43074:SF1">
    <property type="entry name" value="BETA-KETOACYL SYNTHASE FAMILY PROTEIN-RELATED"/>
    <property type="match status" value="1"/>
</dbReference>
<dbReference type="EMBL" id="VJXY01000021">
    <property type="protein sequence ID" value="MBD6617880.1"/>
    <property type="molecule type" value="Genomic_DNA"/>
</dbReference>
<evidence type="ECO:0000313" key="4">
    <source>
        <dbReference type="Proteomes" id="UP001165986"/>
    </source>
</evidence>
<dbReference type="Pfam" id="PF02801">
    <property type="entry name" value="Ketoacyl-synt_C"/>
    <property type="match status" value="1"/>
</dbReference>
<dbReference type="AlphaFoldDB" id="A0AA40VS66"/>
<dbReference type="SUPFAM" id="SSF53901">
    <property type="entry name" value="Thiolase-like"/>
    <property type="match status" value="2"/>
</dbReference>
<dbReference type="SUPFAM" id="SSF52151">
    <property type="entry name" value="FabD/lysophospholipase-like"/>
    <property type="match status" value="1"/>
</dbReference>
<dbReference type="RefSeq" id="WP_191759103.1">
    <property type="nucleotide sequence ID" value="NZ_VJXY01000021.1"/>
</dbReference>
<keyword evidence="1" id="KW-0808">Transferase</keyword>
<protein>
    <submittedName>
        <fullName evidence="3">Type I polyketide synthase</fullName>
    </submittedName>
</protein>
<dbReference type="InterPro" id="IPR020841">
    <property type="entry name" value="PKS_Beta-ketoAc_synthase_dom"/>
</dbReference>
<organism evidence="3 4">
    <name type="scientific">Komarekiella delphini-convector SJRDD-AB1</name>
    <dbReference type="NCBI Taxonomy" id="2593771"/>
    <lineage>
        <taxon>Bacteria</taxon>
        <taxon>Bacillati</taxon>
        <taxon>Cyanobacteriota</taxon>
        <taxon>Cyanophyceae</taxon>
        <taxon>Nostocales</taxon>
        <taxon>Nostocaceae</taxon>
        <taxon>Komarekiella</taxon>
        <taxon>Komarekiella delphini-convector</taxon>
    </lineage>
</organism>
<comment type="similarity">
    <text evidence="1">Belongs to the thiolase-like superfamily. Beta-ketoacyl-ACP synthases family.</text>
</comment>
<dbReference type="InterPro" id="IPR014181">
    <property type="entry name" value="Omega3_polyunsat_FA_synth-like"/>
</dbReference>
<evidence type="ECO:0000313" key="3">
    <source>
        <dbReference type="EMBL" id="MBD6617880.1"/>
    </source>
</evidence>
<dbReference type="PROSITE" id="PS52004">
    <property type="entry name" value="KS3_2"/>
    <property type="match status" value="1"/>
</dbReference>
<proteinExistence type="inferred from homology"/>
<reference evidence="3" key="1">
    <citation type="submission" date="2019-07" db="EMBL/GenBank/DDBJ databases">
        <title>Toxilogical consequences of a new and cryptic species of cyanobacteria (Komarekiella delphini-convector) recovered from the epidermis of a bottlenose dolphin and 1500 ft. in the air.</title>
        <authorList>
            <person name="Brown A.O."/>
            <person name="Dvorak P."/>
            <person name="Villanueva C.D."/>
            <person name="Foss A.J."/>
            <person name="Garvey A.D."/>
            <person name="Gibson Q.A."/>
            <person name="Johansen J.R."/>
            <person name="Casamatta D.A."/>
        </authorList>
    </citation>
    <scope>NUCLEOTIDE SEQUENCE</scope>
    <source>
        <strain evidence="3">SJRDD-AB1</strain>
    </source>
</reference>
<keyword evidence="4" id="KW-1185">Reference proteome</keyword>
<dbReference type="Gene3D" id="3.30.70.3290">
    <property type="match status" value="1"/>
</dbReference>
<dbReference type="Proteomes" id="UP001165986">
    <property type="component" value="Unassembled WGS sequence"/>
</dbReference>
<accession>A0AA40VS66</accession>
<dbReference type="SMART" id="SM00825">
    <property type="entry name" value="PKS_KS"/>
    <property type="match status" value="1"/>
</dbReference>
<evidence type="ECO:0000259" key="2">
    <source>
        <dbReference type="PROSITE" id="PS52004"/>
    </source>
</evidence>
<feature type="domain" description="Ketosynthase family 3 (KS3)" evidence="2">
    <location>
        <begin position="17"/>
        <end position="479"/>
    </location>
</feature>
<dbReference type="GO" id="GO:0016746">
    <property type="term" value="F:acyltransferase activity"/>
    <property type="evidence" value="ECO:0007669"/>
    <property type="project" value="InterPro"/>
</dbReference>
<dbReference type="InterPro" id="IPR016039">
    <property type="entry name" value="Thiolase-like"/>
</dbReference>
<name>A0AA40VS66_9NOST</name>
<dbReference type="InterPro" id="IPR014030">
    <property type="entry name" value="Ketoacyl_synth_N"/>
</dbReference>
<evidence type="ECO:0000256" key="1">
    <source>
        <dbReference type="RuleBase" id="RU003694"/>
    </source>
</evidence>
<dbReference type="Gene3D" id="3.40.47.10">
    <property type="match status" value="1"/>
</dbReference>
<dbReference type="NCBIfam" id="TIGR02816">
    <property type="entry name" value="pfaB_fam"/>
    <property type="match status" value="1"/>
</dbReference>